<evidence type="ECO:0000256" key="6">
    <source>
        <dbReference type="ARBA" id="ARBA00018569"/>
    </source>
</evidence>
<dbReference type="STRING" id="362257.SVTN_01285"/>
<dbReference type="RefSeq" id="WP_041127424.1">
    <property type="nucleotide sequence ID" value="NZ_CP010407.1"/>
</dbReference>
<evidence type="ECO:0000259" key="11">
    <source>
        <dbReference type="Pfam" id="PF01370"/>
    </source>
</evidence>
<evidence type="ECO:0000313" key="12">
    <source>
        <dbReference type="EMBL" id="AJF63339.1"/>
    </source>
</evidence>
<evidence type="ECO:0000256" key="3">
    <source>
        <dbReference type="ARBA" id="ARBA00004947"/>
    </source>
</evidence>
<reference evidence="12 13" key="1">
    <citation type="submission" date="2014-12" db="EMBL/GenBank/DDBJ databases">
        <title>Complete genome sequence of Streptomyces vietnamensis strain GIMV4.0001, a genetic manipulable producer of the benzoisochromanequinone antibiotic granaticin.</title>
        <authorList>
            <person name="Deng M.R."/>
            <person name="Guo J."/>
            <person name="Ma L.Y."/>
            <person name="Feng G.D."/>
            <person name="Mo C.Y."/>
            <person name="Zhu H.H."/>
        </authorList>
    </citation>
    <scope>NUCLEOTIDE SEQUENCE [LARGE SCALE GENOMIC DNA]</scope>
    <source>
        <strain evidence="13">GIMV4.0001</strain>
    </source>
</reference>
<evidence type="ECO:0000256" key="8">
    <source>
        <dbReference type="ARBA" id="ARBA00023235"/>
    </source>
</evidence>
<comment type="cofactor">
    <cofactor evidence="2">
        <name>NAD(+)</name>
        <dbReference type="ChEBI" id="CHEBI:57540"/>
    </cofactor>
</comment>
<dbReference type="InterPro" id="IPR005886">
    <property type="entry name" value="UDP_G4E"/>
</dbReference>
<dbReference type="Gene3D" id="3.40.50.720">
    <property type="entry name" value="NAD(P)-binding Rossmann-like Domain"/>
    <property type="match status" value="1"/>
</dbReference>
<keyword evidence="7" id="KW-0520">NAD</keyword>
<dbReference type="GO" id="GO:0006012">
    <property type="term" value="P:galactose metabolic process"/>
    <property type="evidence" value="ECO:0007669"/>
    <property type="project" value="UniProtKB-UniPathway"/>
</dbReference>
<evidence type="ECO:0000256" key="5">
    <source>
        <dbReference type="ARBA" id="ARBA00013189"/>
    </source>
</evidence>
<dbReference type="InterPro" id="IPR036291">
    <property type="entry name" value="NAD(P)-bd_dom_sf"/>
</dbReference>
<feature type="domain" description="NAD-dependent epimerase/dehydratase" evidence="11">
    <location>
        <begin position="3"/>
        <end position="242"/>
    </location>
</feature>
<evidence type="ECO:0000256" key="10">
    <source>
        <dbReference type="ARBA" id="ARBA00033067"/>
    </source>
</evidence>
<dbReference type="NCBIfam" id="TIGR01179">
    <property type="entry name" value="galE"/>
    <property type="match status" value="1"/>
</dbReference>
<dbReference type="KEGG" id="svt:SVTN_01285"/>
<evidence type="ECO:0000256" key="7">
    <source>
        <dbReference type="ARBA" id="ARBA00023027"/>
    </source>
</evidence>
<dbReference type="PANTHER" id="PTHR43725">
    <property type="entry name" value="UDP-GLUCOSE 4-EPIMERASE"/>
    <property type="match status" value="1"/>
</dbReference>
<evidence type="ECO:0000256" key="2">
    <source>
        <dbReference type="ARBA" id="ARBA00001911"/>
    </source>
</evidence>
<keyword evidence="8" id="KW-0413">Isomerase</keyword>
<proteinExistence type="inferred from homology"/>
<sequence length="336" mass="36357">MKVLITGGAGFIGSTIASRCLDEGIEVVILDNLSTGRAEFVKDRTWYRGRTDDGTLIDRIFADHPDIVATIGCAAKIVVPESVAEPLHYYSENVAAGLALIGHLLRNGCERFLFSSSAAIYAPGLGITEQAPLAPMSPYARTKAHFEQALEDITAGTPLRAVSLRYFNPIGADRKGRSGLQVRRPTHALGVMIDKYHAGEPYPITGTDWETRDGTGIRDYVHVEDLADAHIAAVRRFDTITSNGPDGTAYRVINLGSGTGTTVRELIKAFENVTGKPLPTELVGRRPGDNAGAYPDITLAHELLGWKPTLTIEQGIADSLAWYGRRDLVLTEGTEE</sequence>
<comment type="pathway">
    <text evidence="3">Carbohydrate metabolism; galactose metabolism.</text>
</comment>
<dbReference type="AlphaFoldDB" id="A0A0B5I4Y0"/>
<dbReference type="Gene3D" id="3.90.25.10">
    <property type="entry name" value="UDP-galactose 4-epimerase, domain 1"/>
    <property type="match status" value="1"/>
</dbReference>
<dbReference type="SUPFAM" id="SSF51735">
    <property type="entry name" value="NAD(P)-binding Rossmann-fold domains"/>
    <property type="match status" value="1"/>
</dbReference>
<dbReference type="InterPro" id="IPR001509">
    <property type="entry name" value="Epimerase_deHydtase"/>
</dbReference>
<evidence type="ECO:0000256" key="1">
    <source>
        <dbReference type="ARBA" id="ARBA00000083"/>
    </source>
</evidence>
<evidence type="ECO:0000256" key="4">
    <source>
        <dbReference type="ARBA" id="ARBA00007637"/>
    </source>
</evidence>
<name>A0A0B5I4Y0_9ACTN</name>
<accession>A0A0B5I4Y0</accession>
<keyword evidence="13" id="KW-1185">Reference proteome</keyword>
<dbReference type="Proteomes" id="UP000031774">
    <property type="component" value="Chromosome"/>
</dbReference>
<comment type="catalytic activity">
    <reaction evidence="1">
        <text>UDP-alpha-D-glucose = UDP-alpha-D-galactose</text>
        <dbReference type="Rhea" id="RHEA:22168"/>
        <dbReference type="ChEBI" id="CHEBI:58885"/>
        <dbReference type="ChEBI" id="CHEBI:66914"/>
        <dbReference type="EC" id="5.1.3.2"/>
    </reaction>
</comment>
<dbReference type="GO" id="GO:0003978">
    <property type="term" value="F:UDP-glucose 4-epimerase activity"/>
    <property type="evidence" value="ECO:0007669"/>
    <property type="project" value="UniProtKB-EC"/>
</dbReference>
<dbReference type="Pfam" id="PF01370">
    <property type="entry name" value="Epimerase"/>
    <property type="match status" value="1"/>
</dbReference>
<gene>
    <name evidence="12" type="ORF">SVTN_01285</name>
</gene>
<comment type="similarity">
    <text evidence="4">Belongs to the NAD(P)-dependent epimerase/dehydratase family.</text>
</comment>
<organism evidence="12 13">
    <name type="scientific">Streptomyces vietnamensis</name>
    <dbReference type="NCBI Taxonomy" id="362257"/>
    <lineage>
        <taxon>Bacteria</taxon>
        <taxon>Bacillati</taxon>
        <taxon>Actinomycetota</taxon>
        <taxon>Actinomycetes</taxon>
        <taxon>Kitasatosporales</taxon>
        <taxon>Streptomycetaceae</taxon>
        <taxon>Streptomyces</taxon>
    </lineage>
</organism>
<evidence type="ECO:0000256" key="9">
    <source>
        <dbReference type="ARBA" id="ARBA00031367"/>
    </source>
</evidence>
<dbReference type="UniPathway" id="UPA00214"/>
<dbReference type="EC" id="5.1.3.2" evidence="5"/>
<protein>
    <recommendedName>
        <fullName evidence="6">UDP-glucose 4-epimerase</fullName>
        <ecNumber evidence="5">5.1.3.2</ecNumber>
    </recommendedName>
    <alternativeName>
        <fullName evidence="10">Galactowaldenase</fullName>
    </alternativeName>
    <alternativeName>
        <fullName evidence="9">UDP-galactose 4-epimerase</fullName>
    </alternativeName>
</protein>
<dbReference type="PRINTS" id="PR01713">
    <property type="entry name" value="NUCEPIMERASE"/>
</dbReference>
<dbReference type="EMBL" id="CP010407">
    <property type="protein sequence ID" value="AJF63339.1"/>
    <property type="molecule type" value="Genomic_DNA"/>
</dbReference>
<dbReference type="HOGENOM" id="CLU_007383_1_10_11"/>
<evidence type="ECO:0000313" key="13">
    <source>
        <dbReference type="Proteomes" id="UP000031774"/>
    </source>
</evidence>